<dbReference type="Proteomes" id="UP001054857">
    <property type="component" value="Unassembled WGS sequence"/>
</dbReference>
<gene>
    <name evidence="1" type="ORF">Agub_g12664</name>
</gene>
<accession>A0AAD3DZ09</accession>
<sequence length="248" mass="25775">VTATVTTNCISSSTSLSGSGPLKVALSEGWLVASEQHAHVVLSTCGGIIDELSGVGPVEKLMSSPRLAPSLACMQAVLLACSDHDPLHAPAFELACRTWALMVRVLEKGLPAYLSRPACRPAVPPLLALLRLCWYFLLQAPPGRAPAPRLLRAWLPALMRWLPALASLHQPPPPPPAPVPPPCLEVSLLVGSLELMMGTVRDMGPLGQEALAAAREVLRGAVGGGGGGGGQQQQLGAGVRARLAALFP</sequence>
<protein>
    <submittedName>
        <fullName evidence="1">Uncharacterized protein</fullName>
    </submittedName>
</protein>
<feature type="non-terminal residue" evidence="1">
    <location>
        <position position="1"/>
    </location>
</feature>
<feature type="non-terminal residue" evidence="1">
    <location>
        <position position="248"/>
    </location>
</feature>
<name>A0AAD3DZ09_9CHLO</name>
<dbReference type="AlphaFoldDB" id="A0AAD3DZ09"/>
<evidence type="ECO:0000313" key="1">
    <source>
        <dbReference type="EMBL" id="GFR50443.1"/>
    </source>
</evidence>
<organism evidence="1 2">
    <name type="scientific">Astrephomene gubernaculifera</name>
    <dbReference type="NCBI Taxonomy" id="47775"/>
    <lineage>
        <taxon>Eukaryota</taxon>
        <taxon>Viridiplantae</taxon>
        <taxon>Chlorophyta</taxon>
        <taxon>core chlorophytes</taxon>
        <taxon>Chlorophyceae</taxon>
        <taxon>CS clade</taxon>
        <taxon>Chlamydomonadales</taxon>
        <taxon>Astrephomenaceae</taxon>
        <taxon>Astrephomene</taxon>
    </lineage>
</organism>
<reference evidence="1 2" key="1">
    <citation type="journal article" date="2021" name="Sci. Rep.">
        <title>Genome sequencing of the multicellular alga Astrephomene provides insights into convergent evolution of germ-soma differentiation.</title>
        <authorList>
            <person name="Yamashita S."/>
            <person name="Yamamoto K."/>
            <person name="Matsuzaki R."/>
            <person name="Suzuki S."/>
            <person name="Yamaguchi H."/>
            <person name="Hirooka S."/>
            <person name="Minakuchi Y."/>
            <person name="Miyagishima S."/>
            <person name="Kawachi M."/>
            <person name="Toyoda A."/>
            <person name="Nozaki H."/>
        </authorList>
    </citation>
    <scope>NUCLEOTIDE SEQUENCE [LARGE SCALE GENOMIC DNA]</scope>
    <source>
        <strain evidence="1 2">NIES-4017</strain>
    </source>
</reference>
<comment type="caution">
    <text evidence="1">The sequence shown here is derived from an EMBL/GenBank/DDBJ whole genome shotgun (WGS) entry which is preliminary data.</text>
</comment>
<dbReference type="EMBL" id="BMAR01000037">
    <property type="protein sequence ID" value="GFR50443.1"/>
    <property type="molecule type" value="Genomic_DNA"/>
</dbReference>
<evidence type="ECO:0000313" key="2">
    <source>
        <dbReference type="Proteomes" id="UP001054857"/>
    </source>
</evidence>
<keyword evidence="2" id="KW-1185">Reference proteome</keyword>
<proteinExistence type="predicted"/>